<dbReference type="SUPFAM" id="SSF52540">
    <property type="entry name" value="P-loop containing nucleoside triphosphate hydrolases"/>
    <property type="match status" value="1"/>
</dbReference>
<evidence type="ECO:0000256" key="4">
    <source>
        <dbReference type="ARBA" id="ARBA00022840"/>
    </source>
</evidence>
<keyword evidence="6 8" id="KW-0472">Membrane</keyword>
<dbReference type="GO" id="GO:0016020">
    <property type="term" value="C:membrane"/>
    <property type="evidence" value="ECO:0007669"/>
    <property type="project" value="UniProtKB-SubCell"/>
</dbReference>
<dbReference type="PROSITE" id="PS50929">
    <property type="entry name" value="ABC_TM1F"/>
    <property type="match status" value="1"/>
</dbReference>
<accession>A0A836CAA6</accession>
<feature type="transmembrane region" description="Helical" evidence="8">
    <location>
        <begin position="455"/>
        <end position="481"/>
    </location>
</feature>
<comment type="subcellular location">
    <subcellularLocation>
        <location evidence="1">Membrane</location>
        <topology evidence="1">Multi-pass membrane protein</topology>
    </subcellularLocation>
</comment>
<dbReference type="InterPro" id="IPR036640">
    <property type="entry name" value="ABC1_TM_sf"/>
</dbReference>
<dbReference type="SMART" id="SM00382">
    <property type="entry name" value="AAA"/>
    <property type="match status" value="1"/>
</dbReference>
<keyword evidence="11" id="KW-0378">Hydrolase</keyword>
<name>A0A836CAA6_9STRA</name>
<dbReference type="Proteomes" id="UP000664859">
    <property type="component" value="Unassembled WGS sequence"/>
</dbReference>
<dbReference type="FunFam" id="3.40.50.300:FF:000218">
    <property type="entry name" value="Multidrug ABC transporter ATP-binding protein"/>
    <property type="match status" value="1"/>
</dbReference>
<evidence type="ECO:0000313" key="11">
    <source>
        <dbReference type="EMBL" id="KAG5178077.1"/>
    </source>
</evidence>
<dbReference type="GO" id="GO:0016887">
    <property type="term" value="F:ATP hydrolysis activity"/>
    <property type="evidence" value="ECO:0007669"/>
    <property type="project" value="InterPro"/>
</dbReference>
<dbReference type="CDD" id="cd18572">
    <property type="entry name" value="ABC_6TM_TAP"/>
    <property type="match status" value="1"/>
</dbReference>
<dbReference type="SUPFAM" id="SSF90123">
    <property type="entry name" value="ABC transporter transmembrane region"/>
    <property type="match status" value="1"/>
</dbReference>
<proteinExistence type="predicted"/>
<organism evidence="11 12">
    <name type="scientific">Tribonema minus</name>
    <dbReference type="NCBI Taxonomy" id="303371"/>
    <lineage>
        <taxon>Eukaryota</taxon>
        <taxon>Sar</taxon>
        <taxon>Stramenopiles</taxon>
        <taxon>Ochrophyta</taxon>
        <taxon>PX clade</taxon>
        <taxon>Xanthophyceae</taxon>
        <taxon>Tribonematales</taxon>
        <taxon>Tribonemataceae</taxon>
        <taxon>Tribonema</taxon>
    </lineage>
</organism>
<dbReference type="InterPro" id="IPR003439">
    <property type="entry name" value="ABC_transporter-like_ATP-bd"/>
</dbReference>
<dbReference type="InterPro" id="IPR039421">
    <property type="entry name" value="Type_1_exporter"/>
</dbReference>
<dbReference type="Gene3D" id="1.20.1560.10">
    <property type="entry name" value="ABC transporter type 1, transmembrane domain"/>
    <property type="match status" value="1"/>
</dbReference>
<evidence type="ECO:0000259" key="10">
    <source>
        <dbReference type="PROSITE" id="PS50929"/>
    </source>
</evidence>
<reference evidence="11" key="1">
    <citation type="submission" date="2021-02" db="EMBL/GenBank/DDBJ databases">
        <title>First Annotated Genome of the Yellow-green Alga Tribonema minus.</title>
        <authorList>
            <person name="Mahan K.M."/>
        </authorList>
    </citation>
    <scope>NUCLEOTIDE SEQUENCE</scope>
    <source>
        <strain evidence="11">UTEX B ZZ1240</strain>
    </source>
</reference>
<feature type="domain" description="ABC transporter" evidence="9">
    <location>
        <begin position="551"/>
        <end position="789"/>
    </location>
</feature>
<dbReference type="PANTHER" id="PTHR43394:SF1">
    <property type="entry name" value="ATP-BINDING CASSETTE SUB-FAMILY B MEMBER 10, MITOCHONDRIAL"/>
    <property type="match status" value="1"/>
</dbReference>
<feature type="transmembrane region" description="Helical" evidence="8">
    <location>
        <begin position="223"/>
        <end position="243"/>
    </location>
</feature>
<feature type="transmembrane region" description="Helical" evidence="8">
    <location>
        <begin position="375"/>
        <end position="393"/>
    </location>
</feature>
<feature type="compositionally biased region" description="Gly residues" evidence="7">
    <location>
        <begin position="171"/>
        <end position="180"/>
    </location>
</feature>
<evidence type="ECO:0000256" key="8">
    <source>
        <dbReference type="SAM" id="Phobius"/>
    </source>
</evidence>
<dbReference type="EMBL" id="JAFCMP010000518">
    <property type="protein sequence ID" value="KAG5178077.1"/>
    <property type="molecule type" value="Genomic_DNA"/>
</dbReference>
<feature type="transmembrane region" description="Helical" evidence="8">
    <location>
        <begin position="275"/>
        <end position="295"/>
    </location>
</feature>
<evidence type="ECO:0000259" key="9">
    <source>
        <dbReference type="PROSITE" id="PS50893"/>
    </source>
</evidence>
<gene>
    <name evidence="11" type="ORF">JKP88DRAFT_350453</name>
</gene>
<dbReference type="PROSITE" id="PS50893">
    <property type="entry name" value="ABC_TRANSPORTER_2"/>
    <property type="match status" value="1"/>
</dbReference>
<evidence type="ECO:0000256" key="3">
    <source>
        <dbReference type="ARBA" id="ARBA00022741"/>
    </source>
</evidence>
<keyword evidence="5 8" id="KW-1133">Transmembrane helix</keyword>
<dbReference type="Pfam" id="PF00664">
    <property type="entry name" value="ABC_membrane"/>
    <property type="match status" value="1"/>
</dbReference>
<keyword evidence="2 8" id="KW-0812">Transmembrane</keyword>
<dbReference type="GO" id="GO:0005524">
    <property type="term" value="F:ATP binding"/>
    <property type="evidence" value="ECO:0007669"/>
    <property type="project" value="UniProtKB-KW"/>
</dbReference>
<dbReference type="InterPro" id="IPR027417">
    <property type="entry name" value="P-loop_NTPase"/>
</dbReference>
<feature type="region of interest" description="Disordered" evidence="7">
    <location>
        <begin position="168"/>
        <end position="204"/>
    </location>
</feature>
<dbReference type="InterPro" id="IPR011527">
    <property type="entry name" value="ABC1_TM_dom"/>
</dbReference>
<dbReference type="GO" id="GO:0015421">
    <property type="term" value="F:ABC-type oligopeptide transporter activity"/>
    <property type="evidence" value="ECO:0007669"/>
    <property type="project" value="TreeGrafter"/>
</dbReference>
<evidence type="ECO:0000256" key="2">
    <source>
        <dbReference type="ARBA" id="ARBA00022692"/>
    </source>
</evidence>
<keyword evidence="4" id="KW-0067">ATP-binding</keyword>
<evidence type="ECO:0000256" key="1">
    <source>
        <dbReference type="ARBA" id="ARBA00004141"/>
    </source>
</evidence>
<feature type="domain" description="ABC transmembrane type-1" evidence="10">
    <location>
        <begin position="228"/>
        <end position="517"/>
    </location>
</feature>
<feature type="transmembrane region" description="Helical" evidence="8">
    <location>
        <begin position="80"/>
        <end position="99"/>
    </location>
</feature>
<evidence type="ECO:0000256" key="5">
    <source>
        <dbReference type="ARBA" id="ARBA00022989"/>
    </source>
</evidence>
<evidence type="ECO:0000256" key="6">
    <source>
        <dbReference type="ARBA" id="ARBA00023136"/>
    </source>
</evidence>
<dbReference type="AlphaFoldDB" id="A0A836CAA6"/>
<dbReference type="InterPro" id="IPR003593">
    <property type="entry name" value="AAA+_ATPase"/>
</dbReference>
<protein>
    <submittedName>
        <fullName evidence="11">P-loop containing nucleoside triphosphate hydrolase protein</fullName>
    </submittedName>
</protein>
<dbReference type="InterPro" id="IPR017871">
    <property type="entry name" value="ABC_transporter-like_CS"/>
</dbReference>
<evidence type="ECO:0000313" key="12">
    <source>
        <dbReference type="Proteomes" id="UP000664859"/>
    </source>
</evidence>
<keyword evidence="12" id="KW-1185">Reference proteome</keyword>
<keyword evidence="3" id="KW-0547">Nucleotide-binding</keyword>
<dbReference type="PROSITE" id="PS00211">
    <property type="entry name" value="ABC_TRANSPORTER_1"/>
    <property type="match status" value="1"/>
</dbReference>
<feature type="transmembrane region" description="Helical" evidence="8">
    <location>
        <begin position="350"/>
        <end position="369"/>
    </location>
</feature>
<dbReference type="Gene3D" id="3.40.50.300">
    <property type="entry name" value="P-loop containing nucleotide triphosphate hydrolases"/>
    <property type="match status" value="1"/>
</dbReference>
<dbReference type="PANTHER" id="PTHR43394">
    <property type="entry name" value="ATP-DEPENDENT PERMEASE MDL1, MITOCHONDRIAL"/>
    <property type="match status" value="1"/>
</dbReference>
<dbReference type="OrthoDB" id="6500128at2759"/>
<dbReference type="CDD" id="cd03249">
    <property type="entry name" value="ABC_MTABC3_MDL1_MDL2"/>
    <property type="match status" value="1"/>
</dbReference>
<comment type="caution">
    <text evidence="11">The sequence shown here is derived from an EMBL/GenBank/DDBJ whole genome shotgun (WGS) entry which is preliminary data.</text>
</comment>
<evidence type="ECO:0000256" key="7">
    <source>
        <dbReference type="SAM" id="MobiDB-lite"/>
    </source>
</evidence>
<sequence>MTTCAVVGCVQIFDGEFSPYSASHSIADVAAANVLKAAILCAFGSFHILKWPVLSTVAAAVALICTKMALFRGWTDGHGAAAAVLLVTTACTLCQLAAVRSSSFVNDYGEADPDVELMPTVAVTTVPKSETAISSNAQSKSPLSFQYLPEEDDDLAEPLLTGDYDEVEAGGHNGGNGKGGRAPAADGKVRGQNGGNGKGVRTPAADTKASTMRSLLHYAQPDALLLSLGLCFLLVSATARLALPNFTSRCLAAVVSSEGDGKDHLFNNLQFRNNLAYLVGTAAVYAFFSMLRIWCTAKAEVRLMARVQRVLFAAIMRQDISYFDKYGTGQLTSRLTSDATMLGAIITTNCNWVIQTSLSLFGSMGYLFFLEPRLAGVYVAIATVFFVITRQFGSFVRKLQKKIQDVKGDANQVADQSIALARLVRAFAAEEWEQHHYDKSNLDMVREQLRSKMAYSLYVPVVAIVQNALTFAVLCLGGFYVTRGQMSGADLTAFLFYSQTVQDNMNTLSEQIISLFQGLGAGEKIFEIIQHQPTLPITGGLVPPGEPKGELKLNNVGFAYPGSPQLRVIENMNLTIRPGERVAAVGPSGGGKSSLVGLVLRYYDPVQGTVLFDGHDIRVLDPRWLRRQIGVVTQDPFLFGVSVRDNIAYGRPDMSLEEVHRAARLASAHDFILQLPLGYETVLGERGVTLSGGQRQRVAIARALARQPKLLILDEATSALDSSSEHEVQTALQTLHAKTRTSMLIVAHRLSTIQDADRILVIQRGHIVEQGTHTELLARKGVYSVLVSRQLQTELLEGDQP</sequence>
<dbReference type="Pfam" id="PF00005">
    <property type="entry name" value="ABC_tran"/>
    <property type="match status" value="1"/>
</dbReference>